<dbReference type="EMBL" id="BGZK01001354">
    <property type="protein sequence ID" value="GBP77923.1"/>
    <property type="molecule type" value="Genomic_DNA"/>
</dbReference>
<evidence type="ECO:0000313" key="1">
    <source>
        <dbReference type="EMBL" id="GBP77923.1"/>
    </source>
</evidence>
<accession>A0A4C1YSF6</accession>
<organism evidence="1 2">
    <name type="scientific">Eumeta variegata</name>
    <name type="common">Bagworm moth</name>
    <name type="synonym">Eumeta japonica</name>
    <dbReference type="NCBI Taxonomy" id="151549"/>
    <lineage>
        <taxon>Eukaryota</taxon>
        <taxon>Metazoa</taxon>
        <taxon>Ecdysozoa</taxon>
        <taxon>Arthropoda</taxon>
        <taxon>Hexapoda</taxon>
        <taxon>Insecta</taxon>
        <taxon>Pterygota</taxon>
        <taxon>Neoptera</taxon>
        <taxon>Endopterygota</taxon>
        <taxon>Lepidoptera</taxon>
        <taxon>Glossata</taxon>
        <taxon>Ditrysia</taxon>
        <taxon>Tineoidea</taxon>
        <taxon>Psychidae</taxon>
        <taxon>Oiketicinae</taxon>
        <taxon>Eumeta</taxon>
    </lineage>
</organism>
<dbReference type="AlphaFoldDB" id="A0A4C1YSF6"/>
<protein>
    <submittedName>
        <fullName evidence="1">Uncharacterized protein</fullName>
    </submittedName>
</protein>
<sequence length="88" mass="9444">MGSSLWAISGHGGTRRDVCKAHVTSAWAPDILKKPIRGAKIEPNIARSHVREKAGLAKYHRGKTGEADGADGFIENLMDMLVPVVTHG</sequence>
<proteinExistence type="predicted"/>
<gene>
    <name evidence="1" type="ORF">EVAR_26533_1</name>
</gene>
<comment type="caution">
    <text evidence="1">The sequence shown here is derived from an EMBL/GenBank/DDBJ whole genome shotgun (WGS) entry which is preliminary data.</text>
</comment>
<reference evidence="1 2" key="1">
    <citation type="journal article" date="2019" name="Commun. Biol.">
        <title>The bagworm genome reveals a unique fibroin gene that provides high tensile strength.</title>
        <authorList>
            <person name="Kono N."/>
            <person name="Nakamura H."/>
            <person name="Ohtoshi R."/>
            <person name="Tomita M."/>
            <person name="Numata K."/>
            <person name="Arakawa K."/>
        </authorList>
    </citation>
    <scope>NUCLEOTIDE SEQUENCE [LARGE SCALE GENOMIC DNA]</scope>
</reference>
<name>A0A4C1YSF6_EUMVA</name>
<keyword evidence="2" id="KW-1185">Reference proteome</keyword>
<dbReference type="Proteomes" id="UP000299102">
    <property type="component" value="Unassembled WGS sequence"/>
</dbReference>
<evidence type="ECO:0000313" key="2">
    <source>
        <dbReference type="Proteomes" id="UP000299102"/>
    </source>
</evidence>